<dbReference type="InterPro" id="IPR020899">
    <property type="entry name" value="Arg_repress_C"/>
</dbReference>
<dbReference type="GO" id="GO:0005737">
    <property type="term" value="C:cytoplasm"/>
    <property type="evidence" value="ECO:0007669"/>
    <property type="project" value="UniProtKB-SubCell"/>
</dbReference>
<evidence type="ECO:0000256" key="2">
    <source>
        <dbReference type="ARBA" id="ARBA00008316"/>
    </source>
</evidence>
<reference evidence="11" key="2">
    <citation type="submission" date="2021-04" db="EMBL/GenBank/DDBJ databases">
        <authorList>
            <person name="Gilroy R."/>
        </authorList>
    </citation>
    <scope>NUCLEOTIDE SEQUENCE</scope>
    <source>
        <strain evidence="11">421</strain>
    </source>
</reference>
<dbReference type="GO" id="GO:0003677">
    <property type="term" value="F:DNA binding"/>
    <property type="evidence" value="ECO:0007669"/>
    <property type="project" value="UniProtKB-KW"/>
</dbReference>
<comment type="function">
    <text evidence="7">Regulates arginine biosynthesis genes.</text>
</comment>
<dbReference type="GO" id="GO:0006526">
    <property type="term" value="P:L-arginine biosynthetic process"/>
    <property type="evidence" value="ECO:0007669"/>
    <property type="project" value="UniProtKB-KW"/>
</dbReference>
<keyword evidence="4 7" id="KW-0805">Transcription regulation</keyword>
<dbReference type="Pfam" id="PF01316">
    <property type="entry name" value="Arg_repressor"/>
    <property type="match status" value="1"/>
</dbReference>
<keyword evidence="7" id="KW-0055">Arginine biosynthesis</keyword>
<evidence type="ECO:0000256" key="3">
    <source>
        <dbReference type="ARBA" id="ARBA00022490"/>
    </source>
</evidence>
<dbReference type="InterPro" id="IPR001669">
    <property type="entry name" value="Arg_repress"/>
</dbReference>
<dbReference type="AlphaFoldDB" id="A0A9D1RCK4"/>
<feature type="domain" description="Arginine repressor DNA-binding" evidence="9">
    <location>
        <begin position="2"/>
        <end position="64"/>
    </location>
</feature>
<protein>
    <recommendedName>
        <fullName evidence="7 8">Arginine repressor</fullName>
    </recommendedName>
</protein>
<keyword evidence="3 7" id="KW-0963">Cytoplasm</keyword>
<evidence type="ECO:0000256" key="1">
    <source>
        <dbReference type="ARBA" id="ARBA00004496"/>
    </source>
</evidence>
<dbReference type="GO" id="GO:0051259">
    <property type="term" value="P:protein complex oligomerization"/>
    <property type="evidence" value="ECO:0007669"/>
    <property type="project" value="InterPro"/>
</dbReference>
<organism evidence="11 12">
    <name type="scientific">Candidatus Eubacterium faecipullorum</name>
    <dbReference type="NCBI Taxonomy" id="2838571"/>
    <lineage>
        <taxon>Bacteria</taxon>
        <taxon>Bacillati</taxon>
        <taxon>Bacillota</taxon>
        <taxon>Clostridia</taxon>
        <taxon>Eubacteriales</taxon>
        <taxon>Eubacteriaceae</taxon>
        <taxon>Eubacterium</taxon>
    </lineage>
</organism>
<dbReference type="HAMAP" id="MF_00173">
    <property type="entry name" value="Arg_repressor"/>
    <property type="match status" value="1"/>
</dbReference>
<evidence type="ECO:0000256" key="6">
    <source>
        <dbReference type="ARBA" id="ARBA00023163"/>
    </source>
</evidence>
<dbReference type="InterPro" id="IPR036390">
    <property type="entry name" value="WH_DNA-bd_sf"/>
</dbReference>
<dbReference type="GO" id="GO:1900079">
    <property type="term" value="P:regulation of arginine biosynthetic process"/>
    <property type="evidence" value="ECO:0007669"/>
    <property type="project" value="UniProtKB-UniRule"/>
</dbReference>
<evidence type="ECO:0000256" key="4">
    <source>
        <dbReference type="ARBA" id="ARBA00023015"/>
    </source>
</evidence>
<feature type="domain" description="Arginine repressor C-terminal" evidence="10">
    <location>
        <begin position="80"/>
        <end position="146"/>
    </location>
</feature>
<dbReference type="SUPFAM" id="SSF46785">
    <property type="entry name" value="Winged helix' DNA-binding domain"/>
    <property type="match status" value="1"/>
</dbReference>
<evidence type="ECO:0000259" key="10">
    <source>
        <dbReference type="Pfam" id="PF02863"/>
    </source>
</evidence>
<gene>
    <name evidence="7 11" type="primary">argR</name>
    <name evidence="11" type="ORF">IAA48_02570</name>
</gene>
<dbReference type="Proteomes" id="UP000824205">
    <property type="component" value="Unassembled WGS sequence"/>
</dbReference>
<dbReference type="EMBL" id="DXGE01000011">
    <property type="protein sequence ID" value="HIW85354.1"/>
    <property type="molecule type" value="Genomic_DNA"/>
</dbReference>
<dbReference type="PANTHER" id="PTHR34471">
    <property type="entry name" value="ARGININE REPRESSOR"/>
    <property type="match status" value="1"/>
</dbReference>
<evidence type="ECO:0000313" key="12">
    <source>
        <dbReference type="Proteomes" id="UP000824205"/>
    </source>
</evidence>
<dbReference type="Gene3D" id="3.30.1360.40">
    <property type="match status" value="1"/>
</dbReference>
<comment type="caution">
    <text evidence="11">The sequence shown here is derived from an EMBL/GenBank/DDBJ whole genome shotgun (WGS) entry which is preliminary data.</text>
</comment>
<dbReference type="InterPro" id="IPR020900">
    <property type="entry name" value="Arg_repress_DNA-bd"/>
</dbReference>
<evidence type="ECO:0000256" key="7">
    <source>
        <dbReference type="HAMAP-Rule" id="MF_00173"/>
    </source>
</evidence>
<dbReference type="NCBIfam" id="TIGR01529">
    <property type="entry name" value="argR_whole"/>
    <property type="match status" value="1"/>
</dbReference>
<dbReference type="GO" id="GO:0034618">
    <property type="term" value="F:arginine binding"/>
    <property type="evidence" value="ECO:0007669"/>
    <property type="project" value="InterPro"/>
</dbReference>
<dbReference type="SUPFAM" id="SSF55252">
    <property type="entry name" value="C-terminal domain of arginine repressor"/>
    <property type="match status" value="1"/>
</dbReference>
<evidence type="ECO:0000256" key="5">
    <source>
        <dbReference type="ARBA" id="ARBA00023125"/>
    </source>
</evidence>
<evidence type="ECO:0000256" key="8">
    <source>
        <dbReference type="NCBIfam" id="TIGR01529"/>
    </source>
</evidence>
<dbReference type="Pfam" id="PF02863">
    <property type="entry name" value="Arg_repressor_C"/>
    <property type="match status" value="1"/>
</dbReference>
<name>A0A9D1RCK4_9FIRM</name>
<dbReference type="Gene3D" id="1.10.10.10">
    <property type="entry name" value="Winged helix-like DNA-binding domain superfamily/Winged helix DNA-binding domain"/>
    <property type="match status" value="1"/>
</dbReference>
<keyword evidence="6 7" id="KW-0804">Transcription</keyword>
<keyword evidence="7" id="KW-0028">Amino-acid biosynthesis</keyword>
<dbReference type="PANTHER" id="PTHR34471:SF1">
    <property type="entry name" value="ARGININE REPRESSOR"/>
    <property type="match status" value="1"/>
</dbReference>
<accession>A0A9D1RCK4</accession>
<evidence type="ECO:0000259" key="9">
    <source>
        <dbReference type="Pfam" id="PF01316"/>
    </source>
</evidence>
<reference evidence="11" key="1">
    <citation type="journal article" date="2021" name="PeerJ">
        <title>Extensive microbial diversity within the chicken gut microbiome revealed by metagenomics and culture.</title>
        <authorList>
            <person name="Gilroy R."/>
            <person name="Ravi A."/>
            <person name="Getino M."/>
            <person name="Pursley I."/>
            <person name="Horton D.L."/>
            <person name="Alikhan N.F."/>
            <person name="Baker D."/>
            <person name="Gharbi K."/>
            <person name="Hall N."/>
            <person name="Watson M."/>
            <person name="Adriaenssens E.M."/>
            <person name="Foster-Nyarko E."/>
            <person name="Jarju S."/>
            <person name="Secka A."/>
            <person name="Antonio M."/>
            <person name="Oren A."/>
            <person name="Chaudhuri R.R."/>
            <person name="La Ragione R."/>
            <person name="Hildebrand F."/>
            <person name="Pallen M.J."/>
        </authorList>
    </citation>
    <scope>NUCLEOTIDE SEQUENCE</scope>
    <source>
        <strain evidence="11">421</strain>
    </source>
</reference>
<comment type="subcellular location">
    <subcellularLocation>
        <location evidence="1 7">Cytoplasm</location>
    </subcellularLocation>
</comment>
<dbReference type="PRINTS" id="PR01467">
    <property type="entry name" value="ARGREPRESSOR"/>
</dbReference>
<keyword evidence="7" id="KW-0678">Repressor</keyword>
<comment type="pathway">
    <text evidence="7">Amino-acid biosynthesis; L-arginine biosynthesis [regulation].</text>
</comment>
<evidence type="ECO:0000313" key="11">
    <source>
        <dbReference type="EMBL" id="HIW85354.1"/>
    </source>
</evidence>
<keyword evidence="5 7" id="KW-0238">DNA-binding</keyword>
<dbReference type="GO" id="GO:0003700">
    <property type="term" value="F:DNA-binding transcription factor activity"/>
    <property type="evidence" value="ECO:0007669"/>
    <property type="project" value="UniProtKB-UniRule"/>
</dbReference>
<dbReference type="InterPro" id="IPR036388">
    <property type="entry name" value="WH-like_DNA-bd_sf"/>
</dbReference>
<comment type="similarity">
    <text evidence="2 7">Belongs to the ArgR family.</text>
</comment>
<proteinExistence type="inferred from homology"/>
<dbReference type="InterPro" id="IPR036251">
    <property type="entry name" value="Arg_repress_C_sf"/>
</dbReference>
<sequence>MKKKRLAKIIELIKNLKIETQEELQAYLKESGFDVTQATISRDIKELRLVKELSDEGRYVYSLGVRDTRPGTDFGKNGIINDSVLSIDYAVNTVCIKCRAGTAGAVCAAVDSASWSGVLGTIAGDDTIFVLCRNEKSARVFTSDLEKVINAKNA</sequence>